<dbReference type="InterPro" id="IPR003615">
    <property type="entry name" value="HNH_nuc"/>
</dbReference>
<proteinExistence type="predicted"/>
<dbReference type="EMBL" id="JAPFQO010000011">
    <property type="protein sequence ID" value="MCX2741450.1"/>
    <property type="molecule type" value="Genomic_DNA"/>
</dbReference>
<keyword evidence="3" id="KW-1185">Reference proteome</keyword>
<dbReference type="Proteomes" id="UP001207228">
    <property type="component" value="Unassembled WGS sequence"/>
</dbReference>
<organism evidence="2 3">
    <name type="scientific">Pontibacter anaerobius</name>
    <dbReference type="NCBI Taxonomy" id="2993940"/>
    <lineage>
        <taxon>Bacteria</taxon>
        <taxon>Pseudomonadati</taxon>
        <taxon>Bacteroidota</taxon>
        <taxon>Cytophagia</taxon>
        <taxon>Cytophagales</taxon>
        <taxon>Hymenobacteraceae</taxon>
        <taxon>Pontibacter</taxon>
    </lineage>
</organism>
<protein>
    <recommendedName>
        <fullName evidence="1">HNH nuclease domain-containing protein</fullName>
    </recommendedName>
</protein>
<gene>
    <name evidence="2" type="ORF">OO017_15935</name>
</gene>
<dbReference type="RefSeq" id="WP_266053662.1">
    <property type="nucleotide sequence ID" value="NZ_JAPFQO010000011.1"/>
</dbReference>
<evidence type="ECO:0000259" key="1">
    <source>
        <dbReference type="Pfam" id="PF13395"/>
    </source>
</evidence>
<evidence type="ECO:0000313" key="2">
    <source>
        <dbReference type="EMBL" id="MCX2741450.1"/>
    </source>
</evidence>
<comment type="caution">
    <text evidence="2">The sequence shown here is derived from an EMBL/GenBank/DDBJ whole genome shotgun (WGS) entry which is preliminary data.</text>
</comment>
<dbReference type="CDD" id="cd00085">
    <property type="entry name" value="HNHc"/>
    <property type="match status" value="1"/>
</dbReference>
<feature type="domain" description="HNH nuclease" evidence="1">
    <location>
        <begin position="249"/>
        <end position="294"/>
    </location>
</feature>
<reference evidence="2 3" key="1">
    <citation type="submission" date="2022-11" db="EMBL/GenBank/DDBJ databases">
        <title>The characterization of three novel Bacteroidetes species and genomic analysis of their roles in tidal elemental geochemical cycles.</title>
        <authorList>
            <person name="Ma K.-J."/>
        </authorList>
    </citation>
    <scope>NUCLEOTIDE SEQUENCE [LARGE SCALE GENOMIC DNA]</scope>
    <source>
        <strain evidence="2 3">M82</strain>
    </source>
</reference>
<sequence>MQVLPSENFLPVERLAGVYRHVTNSYKYYWFLAILDSLEENPDQAVMKVDDLALRMLSLVWYPLDFYKLSFGKLDSFKPIAETLSKEIQFNTSAGASNLYRQIKKSVSGEKLTIITKQVKTLVRYVPYRFQKPFISEVLKGLSDHQGDRATPGIADHLFSTTHGRVMYRYHDQDASVELHPLWVSYLQRHLHTLRGFTYFELVRFLQKHNPHVPGLSEKLFRPQSRNLSQATSFWKLYLHQNPTYTCPYSSAIVAPSKFSIDHFVPWSYVTHDLLWNLLPIPKHVNSSKGNSLPSISNYFPALSSRQYSAFSFLLENNIPKKDSLLEDYLILFGQDFSGLTTITKEMFEIKLGESIRPLMQMANNIGFKSDWIY</sequence>
<evidence type="ECO:0000313" key="3">
    <source>
        <dbReference type="Proteomes" id="UP001207228"/>
    </source>
</evidence>
<dbReference type="Pfam" id="PF13395">
    <property type="entry name" value="HNH_4"/>
    <property type="match status" value="1"/>
</dbReference>
<dbReference type="Gene3D" id="1.10.30.50">
    <property type="match status" value="1"/>
</dbReference>
<accession>A0ABT3RIS0</accession>
<name>A0ABT3RIS0_9BACT</name>